<evidence type="ECO:0000259" key="4">
    <source>
        <dbReference type="SMART" id="SM00856"/>
    </source>
</evidence>
<dbReference type="AlphaFoldDB" id="A0AAN8U7F6"/>
<keyword evidence="2" id="KW-1015">Disulfide bond</keyword>
<dbReference type="SMART" id="SM00856">
    <property type="entry name" value="PMEI"/>
    <property type="match status" value="1"/>
</dbReference>
<keyword evidence="1" id="KW-0732">Signal</keyword>
<organism evidence="5 6">
    <name type="scientific">Dillenia turbinata</name>
    <dbReference type="NCBI Taxonomy" id="194707"/>
    <lineage>
        <taxon>Eukaryota</taxon>
        <taxon>Viridiplantae</taxon>
        <taxon>Streptophyta</taxon>
        <taxon>Embryophyta</taxon>
        <taxon>Tracheophyta</taxon>
        <taxon>Spermatophyta</taxon>
        <taxon>Magnoliopsida</taxon>
        <taxon>eudicotyledons</taxon>
        <taxon>Gunneridae</taxon>
        <taxon>Pentapetalae</taxon>
        <taxon>Dilleniales</taxon>
        <taxon>Dilleniaceae</taxon>
        <taxon>Dillenia</taxon>
    </lineage>
</organism>
<evidence type="ECO:0000313" key="5">
    <source>
        <dbReference type="EMBL" id="KAK6911603.1"/>
    </source>
</evidence>
<dbReference type="EMBL" id="JBAMMX010000028">
    <property type="protein sequence ID" value="KAK6911603.1"/>
    <property type="molecule type" value="Genomic_DNA"/>
</dbReference>
<reference evidence="5 6" key="1">
    <citation type="submission" date="2023-12" db="EMBL/GenBank/DDBJ databases">
        <title>A high-quality genome assembly for Dillenia turbinata (Dilleniales).</title>
        <authorList>
            <person name="Chanderbali A."/>
        </authorList>
    </citation>
    <scope>NUCLEOTIDE SEQUENCE [LARGE SCALE GENOMIC DNA]</scope>
    <source>
        <strain evidence="5">LSX21</strain>
        <tissue evidence="5">Leaf</tissue>
    </source>
</reference>
<evidence type="ECO:0000256" key="1">
    <source>
        <dbReference type="ARBA" id="ARBA00022729"/>
    </source>
</evidence>
<dbReference type="InterPro" id="IPR035513">
    <property type="entry name" value="Invertase/methylesterase_inhib"/>
</dbReference>
<dbReference type="InterPro" id="IPR052421">
    <property type="entry name" value="PCW_Enzyme_Inhibitor"/>
</dbReference>
<evidence type="ECO:0000256" key="2">
    <source>
        <dbReference type="ARBA" id="ARBA00023157"/>
    </source>
</evidence>
<keyword evidence="6" id="KW-1185">Reference proteome</keyword>
<dbReference type="Pfam" id="PF04043">
    <property type="entry name" value="PMEI"/>
    <property type="match status" value="1"/>
</dbReference>
<dbReference type="GO" id="GO:0004857">
    <property type="term" value="F:enzyme inhibitor activity"/>
    <property type="evidence" value="ECO:0007669"/>
    <property type="project" value="InterPro"/>
</dbReference>
<accession>A0AAN8U7F6</accession>
<protein>
    <submittedName>
        <fullName evidence="5">Pectinesterase inhibitor domain</fullName>
    </submittedName>
</protein>
<gene>
    <name evidence="5" type="ORF">RJ641_023696</name>
</gene>
<dbReference type="CDD" id="cd15801">
    <property type="entry name" value="PMEI-like_1"/>
    <property type="match status" value="1"/>
</dbReference>
<dbReference type="SUPFAM" id="SSF101148">
    <property type="entry name" value="Plant invertase/pectin methylesterase inhibitor"/>
    <property type="match status" value="1"/>
</dbReference>
<evidence type="ECO:0000256" key="3">
    <source>
        <dbReference type="ARBA" id="ARBA00038471"/>
    </source>
</evidence>
<proteinExistence type="inferred from homology"/>
<sequence length="159" mass="17955">MVTCSNIDSSRICDYVQYKSLCKATIEPLIRQSKEANLKDLAELALKVASSNASAVMLHINHLLDETTDTYVSQCLSECMEDYQDAMYQIEDSLGALDSRGYDDIKTWLTTAIDNIDSCEKEFNFHPLRINILTTINRTFMQLCNNALVITNLLAKTTK</sequence>
<name>A0AAN8U7F6_9MAGN</name>
<dbReference type="PANTHER" id="PTHR36710:SF18">
    <property type="entry name" value="PECTINESTERASE INHIBITOR 5-RELATED"/>
    <property type="match status" value="1"/>
</dbReference>
<dbReference type="InterPro" id="IPR006501">
    <property type="entry name" value="Pectinesterase_inhib_dom"/>
</dbReference>
<dbReference type="NCBIfam" id="TIGR01614">
    <property type="entry name" value="PME_inhib"/>
    <property type="match status" value="1"/>
</dbReference>
<dbReference type="Proteomes" id="UP001370490">
    <property type="component" value="Unassembled WGS sequence"/>
</dbReference>
<comment type="similarity">
    <text evidence="3">Belongs to the PMEI family.</text>
</comment>
<feature type="domain" description="Pectinesterase inhibitor" evidence="4">
    <location>
        <begin position="5"/>
        <end position="150"/>
    </location>
</feature>
<comment type="caution">
    <text evidence="5">The sequence shown here is derived from an EMBL/GenBank/DDBJ whole genome shotgun (WGS) entry which is preliminary data.</text>
</comment>
<dbReference type="Gene3D" id="1.20.140.40">
    <property type="entry name" value="Invertase/pectin methylesterase inhibitor family protein"/>
    <property type="match status" value="1"/>
</dbReference>
<evidence type="ECO:0000313" key="6">
    <source>
        <dbReference type="Proteomes" id="UP001370490"/>
    </source>
</evidence>
<dbReference type="PANTHER" id="PTHR36710">
    <property type="entry name" value="PECTINESTERASE INHIBITOR-LIKE"/>
    <property type="match status" value="1"/>
</dbReference>